<dbReference type="Pfam" id="PF00990">
    <property type="entry name" value="GGDEF"/>
    <property type="match status" value="1"/>
</dbReference>
<proteinExistence type="predicted"/>
<comment type="caution">
    <text evidence="5">The sequence shown here is derived from an EMBL/GenBank/DDBJ whole genome shotgun (WGS) entry which is preliminary data.</text>
</comment>
<dbReference type="SMART" id="SM00267">
    <property type="entry name" value="GGDEF"/>
    <property type="match status" value="1"/>
</dbReference>
<evidence type="ECO:0000256" key="1">
    <source>
        <dbReference type="ARBA" id="ARBA00012528"/>
    </source>
</evidence>
<dbReference type="Proteomes" id="UP001596237">
    <property type="component" value="Unassembled WGS sequence"/>
</dbReference>
<feature type="transmembrane region" description="Helical" evidence="3">
    <location>
        <begin position="49"/>
        <end position="69"/>
    </location>
</feature>
<accession>A0ABW1WHS4</accession>
<feature type="transmembrane region" description="Helical" evidence="3">
    <location>
        <begin position="186"/>
        <end position="212"/>
    </location>
</feature>
<feature type="transmembrane region" description="Helical" evidence="3">
    <location>
        <begin position="81"/>
        <end position="97"/>
    </location>
</feature>
<dbReference type="EC" id="2.7.7.65" evidence="1"/>
<dbReference type="InterPro" id="IPR043128">
    <property type="entry name" value="Rev_trsase/Diguanyl_cyclase"/>
</dbReference>
<evidence type="ECO:0000259" key="4">
    <source>
        <dbReference type="PROSITE" id="PS50887"/>
    </source>
</evidence>
<feature type="domain" description="GGDEF" evidence="4">
    <location>
        <begin position="248"/>
        <end position="378"/>
    </location>
</feature>
<comment type="catalytic activity">
    <reaction evidence="2">
        <text>2 GTP = 3',3'-c-di-GMP + 2 diphosphate</text>
        <dbReference type="Rhea" id="RHEA:24898"/>
        <dbReference type="ChEBI" id="CHEBI:33019"/>
        <dbReference type="ChEBI" id="CHEBI:37565"/>
        <dbReference type="ChEBI" id="CHEBI:58805"/>
        <dbReference type="EC" id="2.7.7.65"/>
    </reaction>
</comment>
<dbReference type="PANTHER" id="PTHR45138">
    <property type="entry name" value="REGULATORY COMPONENTS OF SENSORY TRANSDUCTION SYSTEM"/>
    <property type="match status" value="1"/>
</dbReference>
<name>A0ABW1WHS4_9HYPH</name>
<evidence type="ECO:0000256" key="2">
    <source>
        <dbReference type="ARBA" id="ARBA00034247"/>
    </source>
</evidence>
<dbReference type="Gene3D" id="3.30.70.270">
    <property type="match status" value="1"/>
</dbReference>
<dbReference type="InterPro" id="IPR000160">
    <property type="entry name" value="GGDEF_dom"/>
</dbReference>
<reference evidence="6" key="1">
    <citation type="journal article" date="2019" name="Int. J. Syst. Evol. Microbiol.">
        <title>The Global Catalogue of Microorganisms (GCM) 10K type strain sequencing project: providing services to taxonomists for standard genome sequencing and annotation.</title>
        <authorList>
            <consortium name="The Broad Institute Genomics Platform"/>
            <consortium name="The Broad Institute Genome Sequencing Center for Infectious Disease"/>
            <person name="Wu L."/>
            <person name="Ma J."/>
        </authorList>
    </citation>
    <scope>NUCLEOTIDE SEQUENCE [LARGE SCALE GENOMIC DNA]</scope>
    <source>
        <strain evidence="6">CCUG 36916</strain>
    </source>
</reference>
<dbReference type="InterPro" id="IPR050469">
    <property type="entry name" value="Diguanylate_Cyclase"/>
</dbReference>
<dbReference type="EMBL" id="JBHSTT010000002">
    <property type="protein sequence ID" value="MFC6387759.1"/>
    <property type="molecule type" value="Genomic_DNA"/>
</dbReference>
<organism evidence="5 6">
    <name type="scientific">Methylorubrum zatmanii</name>
    <dbReference type="NCBI Taxonomy" id="29429"/>
    <lineage>
        <taxon>Bacteria</taxon>
        <taxon>Pseudomonadati</taxon>
        <taxon>Pseudomonadota</taxon>
        <taxon>Alphaproteobacteria</taxon>
        <taxon>Hyphomicrobiales</taxon>
        <taxon>Methylobacteriaceae</taxon>
        <taxon>Methylorubrum</taxon>
    </lineage>
</organism>
<evidence type="ECO:0000256" key="3">
    <source>
        <dbReference type="SAM" id="Phobius"/>
    </source>
</evidence>
<feature type="transmembrane region" description="Helical" evidence="3">
    <location>
        <begin position="109"/>
        <end position="127"/>
    </location>
</feature>
<dbReference type="CDD" id="cd01949">
    <property type="entry name" value="GGDEF"/>
    <property type="match status" value="1"/>
</dbReference>
<dbReference type="NCBIfam" id="TIGR00254">
    <property type="entry name" value="GGDEF"/>
    <property type="match status" value="1"/>
</dbReference>
<dbReference type="PROSITE" id="PS50887">
    <property type="entry name" value="GGDEF"/>
    <property type="match status" value="1"/>
</dbReference>
<evidence type="ECO:0000313" key="6">
    <source>
        <dbReference type="Proteomes" id="UP001596237"/>
    </source>
</evidence>
<sequence length="378" mass="40081">MTIQHRSSSDRARTVMEVSIPTLQFTDFLVFGSCGAIFLCNWVLNRRKIYFLCFGAGYVVCAGMAAWFVDFGAYGSLWSPIGWSLTGGAFWIGLRLFDGRPAVTRPMLVLFLLPTATHGVLSCAGFGPATINAGGTLAYALHEAAAALYVLRAPPARSPLRGLIALALLTIAVAICLPLLPLRETFVRLSIVGIFVVDQVTTILLTTSILALEAEKAHAAVEAMARTDGLTGALNRQGLAAKTSGGLGQAGIIVADLDHFKSINDRFGHAGGDAVLREFARRAGSLLPGDSHLARLGGEEFGIVLPGRDQRATARLAERLRHTIGSAPVLWKEATIPVTVSVGVAALAAGEVLHEALERADKALYAAKTEGRNRVRAA</sequence>
<dbReference type="RefSeq" id="WP_246481991.1">
    <property type="nucleotide sequence ID" value="NZ_JBHSTT010000002.1"/>
</dbReference>
<feature type="transmembrane region" description="Helical" evidence="3">
    <location>
        <begin position="163"/>
        <end position="180"/>
    </location>
</feature>
<keyword evidence="3" id="KW-0812">Transmembrane</keyword>
<keyword evidence="3" id="KW-1133">Transmembrane helix</keyword>
<keyword evidence="6" id="KW-1185">Reference proteome</keyword>
<keyword evidence="3" id="KW-0472">Membrane</keyword>
<feature type="transmembrane region" description="Helical" evidence="3">
    <location>
        <begin position="25"/>
        <end position="44"/>
    </location>
</feature>
<gene>
    <name evidence="5" type="ORF">ACFQDP_00095</name>
</gene>
<protein>
    <recommendedName>
        <fullName evidence="1">diguanylate cyclase</fullName>
        <ecNumber evidence="1">2.7.7.65</ecNumber>
    </recommendedName>
</protein>
<evidence type="ECO:0000313" key="5">
    <source>
        <dbReference type="EMBL" id="MFC6387759.1"/>
    </source>
</evidence>
<dbReference type="SUPFAM" id="SSF55073">
    <property type="entry name" value="Nucleotide cyclase"/>
    <property type="match status" value="1"/>
</dbReference>
<dbReference type="InterPro" id="IPR029787">
    <property type="entry name" value="Nucleotide_cyclase"/>
</dbReference>
<dbReference type="PANTHER" id="PTHR45138:SF9">
    <property type="entry name" value="DIGUANYLATE CYCLASE DGCM-RELATED"/>
    <property type="match status" value="1"/>
</dbReference>